<protein>
    <recommendedName>
        <fullName evidence="9">RNA 3'-terminal phosphate cyclase-like protein</fullName>
    </recommendedName>
</protein>
<evidence type="ECO:0000259" key="5">
    <source>
        <dbReference type="Pfam" id="PF01137"/>
    </source>
</evidence>
<gene>
    <name evidence="7" type="ORF">HaLaN_04858</name>
</gene>
<proteinExistence type="inferred from homology"/>
<dbReference type="NCBIfam" id="TIGR03400">
    <property type="entry name" value="18S_RNA_Rcl1p"/>
    <property type="match status" value="1"/>
</dbReference>
<evidence type="ECO:0000313" key="7">
    <source>
        <dbReference type="EMBL" id="GFH09673.1"/>
    </source>
</evidence>
<dbReference type="Gene3D" id="3.65.10.20">
    <property type="entry name" value="RNA 3'-terminal phosphate cyclase domain"/>
    <property type="match status" value="2"/>
</dbReference>
<dbReference type="AlphaFoldDB" id="A0A699YHW1"/>
<evidence type="ECO:0000256" key="2">
    <source>
        <dbReference type="ARBA" id="ARBA00007089"/>
    </source>
</evidence>
<dbReference type="InterPro" id="IPR000228">
    <property type="entry name" value="RNA3'_term_phos_cyc"/>
</dbReference>
<keyword evidence="4" id="KW-0539">Nucleus</keyword>
<dbReference type="Pfam" id="PF05189">
    <property type="entry name" value="RTC_insert"/>
    <property type="match status" value="1"/>
</dbReference>
<dbReference type="SUPFAM" id="SSF55205">
    <property type="entry name" value="EPT/RTPC-like"/>
    <property type="match status" value="1"/>
</dbReference>
<dbReference type="InterPro" id="IPR023797">
    <property type="entry name" value="RNA3'_phos_cyclase_dom"/>
</dbReference>
<evidence type="ECO:0000256" key="3">
    <source>
        <dbReference type="ARBA" id="ARBA00022517"/>
    </source>
</evidence>
<organism evidence="7 8">
    <name type="scientific">Haematococcus lacustris</name>
    <name type="common">Green alga</name>
    <name type="synonym">Haematococcus pluvialis</name>
    <dbReference type="NCBI Taxonomy" id="44745"/>
    <lineage>
        <taxon>Eukaryota</taxon>
        <taxon>Viridiplantae</taxon>
        <taxon>Chlorophyta</taxon>
        <taxon>core chlorophytes</taxon>
        <taxon>Chlorophyceae</taxon>
        <taxon>CS clade</taxon>
        <taxon>Chlamydomonadales</taxon>
        <taxon>Haematococcaceae</taxon>
        <taxon>Haematococcus</taxon>
    </lineage>
</organism>
<dbReference type="PROSITE" id="PS01287">
    <property type="entry name" value="RTC"/>
    <property type="match status" value="1"/>
</dbReference>
<feature type="domain" description="RNA 3'-terminal phosphate cyclase" evidence="5">
    <location>
        <begin position="1"/>
        <end position="248"/>
    </location>
</feature>
<comment type="similarity">
    <text evidence="2">Belongs to the RNA 3'-terminal cyclase family. Type 2 subfamily.</text>
</comment>
<reference evidence="7 8" key="1">
    <citation type="submission" date="2020-02" db="EMBL/GenBank/DDBJ databases">
        <title>Draft genome sequence of Haematococcus lacustris strain NIES-144.</title>
        <authorList>
            <person name="Morimoto D."/>
            <person name="Nakagawa S."/>
            <person name="Yoshida T."/>
            <person name="Sawayama S."/>
        </authorList>
    </citation>
    <scope>NUCLEOTIDE SEQUENCE [LARGE SCALE GENOMIC DNA]</scope>
    <source>
        <strain evidence="7 8">NIES-144</strain>
    </source>
</reference>
<evidence type="ECO:0000256" key="4">
    <source>
        <dbReference type="ARBA" id="ARBA00023242"/>
    </source>
</evidence>
<dbReference type="InterPro" id="IPR013792">
    <property type="entry name" value="RNA3'P_cycl/enolpyr_Trfase_a/b"/>
</dbReference>
<dbReference type="InterPro" id="IPR013791">
    <property type="entry name" value="RNA3'-term_phos_cycl_insert"/>
</dbReference>
<dbReference type="GO" id="GO:0004521">
    <property type="term" value="F:RNA endonuclease activity"/>
    <property type="evidence" value="ECO:0007669"/>
    <property type="project" value="TreeGrafter"/>
</dbReference>
<name>A0A699YHW1_HAELA</name>
<comment type="subcellular location">
    <subcellularLocation>
        <location evidence="1">Nucleus</location>
        <location evidence="1">Nucleolus</location>
    </subcellularLocation>
</comment>
<dbReference type="GO" id="GO:0000479">
    <property type="term" value="P:endonucleolytic cleavage of tricistronic rRNA transcript (SSU-rRNA, 5.8S rRNA, LSU-rRNA)"/>
    <property type="evidence" value="ECO:0007669"/>
    <property type="project" value="TreeGrafter"/>
</dbReference>
<dbReference type="Proteomes" id="UP000485058">
    <property type="component" value="Unassembled WGS sequence"/>
</dbReference>
<sequence length="274" mass="28681">MKGVTNDQLDPSVDVMRTVTLPLLKRLGVEDSGMELKVVKRGAKPLGGGELVLRMPIVKQLAHISMTDEGMVKRIRGVAYSMKVSPQNTNRMVCAVLLGLQVDGARGVLNQLLADVYVFTDAVSGSSSGLSPGFGLTLVAETTSGCLISAEAAATAGGRAAGGGQGAGLEALQEALVVPEDVGRLAAQALLEEVQRGGVVDGSHQPLILTLAALGPEEMHEVRLGPLTTQAVRTLRLLRDFAGVTFNIRTERDSQTVFLSCIGAGLKNLARKTT</sequence>
<comment type="caution">
    <text evidence="7">The sequence shown here is derived from an EMBL/GenBank/DDBJ whole genome shotgun (WGS) entry which is preliminary data.</text>
</comment>
<dbReference type="Pfam" id="PF01137">
    <property type="entry name" value="RTC"/>
    <property type="match status" value="1"/>
</dbReference>
<accession>A0A699YHW1</accession>
<dbReference type="PANTHER" id="PTHR11096">
    <property type="entry name" value="RNA 3' TERMINAL PHOSPHATE CYCLASE"/>
    <property type="match status" value="1"/>
</dbReference>
<feature type="domain" description="RNA 3'-terminal phosphate cyclase insert" evidence="6">
    <location>
        <begin position="67"/>
        <end position="194"/>
    </location>
</feature>
<dbReference type="GO" id="GO:0005730">
    <property type="term" value="C:nucleolus"/>
    <property type="evidence" value="ECO:0007669"/>
    <property type="project" value="UniProtKB-SubCell"/>
</dbReference>
<dbReference type="PANTHER" id="PTHR11096:SF1">
    <property type="entry name" value="RNA 3'-TERMINAL PHOSPHATE CYCLASE-LIKE PROTEIN"/>
    <property type="match status" value="1"/>
</dbReference>
<evidence type="ECO:0000259" key="6">
    <source>
        <dbReference type="Pfam" id="PF05189"/>
    </source>
</evidence>
<dbReference type="InterPro" id="IPR016443">
    <property type="entry name" value="RNA3'_term_phos_cyc_type_2"/>
</dbReference>
<keyword evidence="3" id="KW-0690">Ribosome biogenesis</keyword>
<dbReference type="EMBL" id="BLLF01000253">
    <property type="protein sequence ID" value="GFH09673.1"/>
    <property type="molecule type" value="Genomic_DNA"/>
</dbReference>
<keyword evidence="8" id="KW-1185">Reference proteome</keyword>
<evidence type="ECO:0008006" key="9">
    <source>
        <dbReference type="Google" id="ProtNLM"/>
    </source>
</evidence>
<evidence type="ECO:0000256" key="1">
    <source>
        <dbReference type="ARBA" id="ARBA00004604"/>
    </source>
</evidence>
<evidence type="ECO:0000313" key="8">
    <source>
        <dbReference type="Proteomes" id="UP000485058"/>
    </source>
</evidence>
<dbReference type="InterPro" id="IPR037136">
    <property type="entry name" value="RNA3'_phos_cyclase_dom_sf"/>
</dbReference>
<dbReference type="InterPro" id="IPR020719">
    <property type="entry name" value="RNA3'_term_phos_cycl-like_CS"/>
</dbReference>